<dbReference type="Pfam" id="PF21799">
    <property type="entry name" value="MurD-like_N"/>
    <property type="match status" value="1"/>
</dbReference>
<gene>
    <name evidence="9" type="primary">murD</name>
    <name evidence="13" type="ORF">FHU35_111410</name>
</gene>
<dbReference type="InterPro" id="IPR036565">
    <property type="entry name" value="Mur-like_cat_sf"/>
</dbReference>
<dbReference type="EMBL" id="VIWX01000001">
    <property type="protein sequence ID" value="TWG08784.1"/>
    <property type="molecule type" value="Genomic_DNA"/>
</dbReference>
<dbReference type="OrthoDB" id="9809796at2"/>
<keyword evidence="9 10" id="KW-0133">Cell shape</keyword>
<dbReference type="Pfam" id="PF08245">
    <property type="entry name" value="Mur_ligase_M"/>
    <property type="match status" value="1"/>
</dbReference>
<dbReference type="GO" id="GO:0051301">
    <property type="term" value="P:cell division"/>
    <property type="evidence" value="ECO:0007669"/>
    <property type="project" value="UniProtKB-KW"/>
</dbReference>
<evidence type="ECO:0000256" key="2">
    <source>
        <dbReference type="ARBA" id="ARBA00004752"/>
    </source>
</evidence>
<evidence type="ECO:0000259" key="12">
    <source>
        <dbReference type="Pfam" id="PF08245"/>
    </source>
</evidence>
<dbReference type="EC" id="6.3.2.9" evidence="9 10"/>
<protein>
    <recommendedName>
        <fullName evidence="9 10">UDP-N-acetylmuramoylalanine--D-glutamate ligase</fullName>
        <ecNumber evidence="9 10">6.3.2.9</ecNumber>
    </recommendedName>
    <alternativeName>
        <fullName evidence="9">D-glutamic acid-adding enzyme</fullName>
    </alternativeName>
    <alternativeName>
        <fullName evidence="9">UDP-N-acetylmuramoyl-L-alanyl-D-glutamate synthetase</fullName>
    </alternativeName>
</protein>
<dbReference type="SUPFAM" id="SSF53244">
    <property type="entry name" value="MurD-like peptide ligases, peptide-binding domain"/>
    <property type="match status" value="1"/>
</dbReference>
<dbReference type="AlphaFoldDB" id="A0A561VB12"/>
<dbReference type="InterPro" id="IPR005762">
    <property type="entry name" value="MurD"/>
</dbReference>
<dbReference type="NCBIfam" id="TIGR01087">
    <property type="entry name" value="murD"/>
    <property type="match status" value="1"/>
</dbReference>
<dbReference type="InterPro" id="IPR018109">
    <property type="entry name" value="Folylpolyglutamate_synth_CS"/>
</dbReference>
<dbReference type="Proteomes" id="UP000316184">
    <property type="component" value="Unassembled WGS sequence"/>
</dbReference>
<dbReference type="GO" id="GO:0008360">
    <property type="term" value="P:regulation of cell shape"/>
    <property type="evidence" value="ECO:0007669"/>
    <property type="project" value="UniProtKB-KW"/>
</dbReference>
<evidence type="ECO:0000259" key="11">
    <source>
        <dbReference type="Pfam" id="PF02875"/>
    </source>
</evidence>
<comment type="subcellular location">
    <subcellularLocation>
        <location evidence="1 9 10">Cytoplasm</location>
    </subcellularLocation>
</comment>
<proteinExistence type="inferred from homology"/>
<dbReference type="Pfam" id="PF02875">
    <property type="entry name" value="Mur_ligase_C"/>
    <property type="match status" value="1"/>
</dbReference>
<dbReference type="PANTHER" id="PTHR43692">
    <property type="entry name" value="UDP-N-ACETYLMURAMOYLALANINE--D-GLUTAMATE LIGASE"/>
    <property type="match status" value="1"/>
</dbReference>
<dbReference type="GO" id="GO:0005524">
    <property type="term" value="F:ATP binding"/>
    <property type="evidence" value="ECO:0007669"/>
    <property type="project" value="UniProtKB-UniRule"/>
</dbReference>
<evidence type="ECO:0000256" key="9">
    <source>
        <dbReference type="HAMAP-Rule" id="MF_00639"/>
    </source>
</evidence>
<dbReference type="Gene3D" id="3.40.50.720">
    <property type="entry name" value="NAD(P)-binding Rossmann-like Domain"/>
    <property type="match status" value="1"/>
</dbReference>
<dbReference type="GO" id="GO:0009252">
    <property type="term" value="P:peptidoglycan biosynthetic process"/>
    <property type="evidence" value="ECO:0007669"/>
    <property type="project" value="UniProtKB-UniRule"/>
</dbReference>
<evidence type="ECO:0000256" key="3">
    <source>
        <dbReference type="ARBA" id="ARBA00022490"/>
    </source>
</evidence>
<feature type="binding site" evidence="9">
    <location>
        <begin position="120"/>
        <end position="126"/>
    </location>
    <ligand>
        <name>ATP</name>
        <dbReference type="ChEBI" id="CHEBI:30616"/>
    </ligand>
</feature>
<dbReference type="HAMAP" id="MF_00639">
    <property type="entry name" value="MurD"/>
    <property type="match status" value="1"/>
</dbReference>
<sequence>MAASRYRGLRVLVAGAGVSGRSAAEALLAAGAEVTVTDGSADRLAALASLEAQGARLVAGLETPPEDTDLVVTSPGWRPDAPLPAAAAAAGVEVIGEVELAWWLDQERPEGPASWLAVTGTNGKTTTVSMLESILRAAGVDVVACGNVGLPVVDAVRAGHRVLAVELSSFQLHWQQALRPEAAVVLNLADDHLDWHGSLESYGEAKAKVFAGNDVAVFNADDEWSSRLVDAAGAKRVSFTLEAPEDGQLGVAEDRLVDRAFGDGVALAALSEIRPAGPHNVANALAAAALARAHGVEPTAVADGLRSFEPGAHRSVVVAEADGVSYVDDSKATNPHAADAALRAHDSVVWIAGGLLKGADVEDLVRANAGRLATAVLIGRDRAEFTAALGRHAPDVPVHEVAAGDDAGMLEAVRLAHACARPGSVVLLAPAAASMDMFTDYAHRGRAFTDAVRDVLSETPAATTRGG</sequence>
<comment type="pathway">
    <text evidence="2 9 10">Cell wall biogenesis; peptidoglycan biosynthesis.</text>
</comment>
<evidence type="ECO:0000256" key="5">
    <source>
        <dbReference type="ARBA" id="ARBA00022618"/>
    </source>
</evidence>
<evidence type="ECO:0000256" key="1">
    <source>
        <dbReference type="ARBA" id="ARBA00004496"/>
    </source>
</evidence>
<evidence type="ECO:0000313" key="14">
    <source>
        <dbReference type="Proteomes" id="UP000316184"/>
    </source>
</evidence>
<dbReference type="SUPFAM" id="SSF53623">
    <property type="entry name" value="MurD-like peptide ligases, catalytic domain"/>
    <property type="match status" value="1"/>
</dbReference>
<name>A0A561VB12_9PSEU</name>
<dbReference type="GO" id="GO:0005737">
    <property type="term" value="C:cytoplasm"/>
    <property type="evidence" value="ECO:0007669"/>
    <property type="project" value="UniProtKB-SubCell"/>
</dbReference>
<dbReference type="UniPathway" id="UPA00219"/>
<comment type="function">
    <text evidence="9 10">Cell wall formation. Catalyzes the addition of glutamate to the nucleotide precursor UDP-N-acetylmuramoyl-L-alanine (UMA).</text>
</comment>
<feature type="domain" description="Mur ligase C-terminal" evidence="11">
    <location>
        <begin position="313"/>
        <end position="431"/>
    </location>
</feature>
<comment type="similarity">
    <text evidence="9">Belongs to the MurCDEF family.</text>
</comment>
<organism evidence="13 14">
    <name type="scientific">Saccharopolyspora dendranthemae</name>
    <dbReference type="NCBI Taxonomy" id="1181886"/>
    <lineage>
        <taxon>Bacteria</taxon>
        <taxon>Bacillati</taxon>
        <taxon>Actinomycetota</taxon>
        <taxon>Actinomycetes</taxon>
        <taxon>Pseudonocardiales</taxon>
        <taxon>Pseudonocardiaceae</taxon>
        <taxon>Saccharopolyspora</taxon>
    </lineage>
</organism>
<keyword evidence="9 10" id="KW-0573">Peptidoglycan synthesis</keyword>
<accession>A0A561VB12</accession>
<dbReference type="GO" id="GO:0008764">
    <property type="term" value="F:UDP-N-acetylmuramoylalanine-D-glutamate ligase activity"/>
    <property type="evidence" value="ECO:0007669"/>
    <property type="project" value="UniProtKB-UniRule"/>
</dbReference>
<evidence type="ECO:0000256" key="4">
    <source>
        <dbReference type="ARBA" id="ARBA00022598"/>
    </source>
</evidence>
<keyword evidence="14" id="KW-1185">Reference proteome</keyword>
<evidence type="ECO:0000313" key="13">
    <source>
        <dbReference type="EMBL" id="TWG08784.1"/>
    </source>
</evidence>
<keyword evidence="7 9" id="KW-0067">ATP-binding</keyword>
<keyword evidence="5 9" id="KW-0132">Cell division</keyword>
<dbReference type="Gene3D" id="3.90.190.20">
    <property type="entry name" value="Mur ligase, C-terminal domain"/>
    <property type="match status" value="1"/>
</dbReference>
<dbReference type="SUPFAM" id="SSF51984">
    <property type="entry name" value="MurCD N-terminal domain"/>
    <property type="match status" value="1"/>
</dbReference>
<evidence type="ECO:0000256" key="8">
    <source>
        <dbReference type="ARBA" id="ARBA00023306"/>
    </source>
</evidence>
<dbReference type="RefSeq" id="WP_145737508.1">
    <property type="nucleotide sequence ID" value="NZ_VIWX01000001.1"/>
</dbReference>
<comment type="caution">
    <text evidence="13">The sequence shown here is derived from an EMBL/GenBank/DDBJ whole genome shotgun (WGS) entry which is preliminary data.</text>
</comment>
<evidence type="ECO:0000256" key="7">
    <source>
        <dbReference type="ARBA" id="ARBA00022840"/>
    </source>
</evidence>
<evidence type="ECO:0000256" key="6">
    <source>
        <dbReference type="ARBA" id="ARBA00022741"/>
    </source>
</evidence>
<dbReference type="GO" id="GO:0004326">
    <property type="term" value="F:tetrahydrofolylpolyglutamate synthase activity"/>
    <property type="evidence" value="ECO:0007669"/>
    <property type="project" value="InterPro"/>
</dbReference>
<keyword evidence="3 9" id="KW-0963">Cytoplasm</keyword>
<keyword evidence="4 9" id="KW-0436">Ligase</keyword>
<keyword evidence="6 9" id="KW-0547">Nucleotide-binding</keyword>
<dbReference type="Gene3D" id="3.40.1190.10">
    <property type="entry name" value="Mur-like, catalytic domain"/>
    <property type="match status" value="1"/>
</dbReference>
<reference evidence="13 14" key="1">
    <citation type="submission" date="2019-06" db="EMBL/GenBank/DDBJ databases">
        <title>Sequencing the genomes of 1000 actinobacteria strains.</title>
        <authorList>
            <person name="Klenk H.-P."/>
        </authorList>
    </citation>
    <scope>NUCLEOTIDE SEQUENCE [LARGE SCALE GENOMIC DNA]</scope>
    <source>
        <strain evidence="13 14">DSM 46699</strain>
    </source>
</reference>
<dbReference type="InterPro" id="IPR013221">
    <property type="entry name" value="Mur_ligase_cen"/>
</dbReference>
<dbReference type="PANTHER" id="PTHR43692:SF1">
    <property type="entry name" value="UDP-N-ACETYLMURAMOYLALANINE--D-GLUTAMATE LIGASE"/>
    <property type="match status" value="1"/>
</dbReference>
<keyword evidence="8 9" id="KW-0131">Cell cycle</keyword>
<dbReference type="PROSITE" id="PS01011">
    <property type="entry name" value="FOLYLPOLYGLU_SYNT_1"/>
    <property type="match status" value="1"/>
</dbReference>
<feature type="domain" description="Mur ligase central" evidence="12">
    <location>
        <begin position="118"/>
        <end position="291"/>
    </location>
</feature>
<evidence type="ECO:0000256" key="10">
    <source>
        <dbReference type="RuleBase" id="RU003664"/>
    </source>
</evidence>
<dbReference type="GO" id="GO:0071555">
    <property type="term" value="P:cell wall organization"/>
    <property type="evidence" value="ECO:0007669"/>
    <property type="project" value="UniProtKB-KW"/>
</dbReference>
<keyword evidence="9 10" id="KW-0961">Cell wall biogenesis/degradation</keyword>
<dbReference type="InterPro" id="IPR004101">
    <property type="entry name" value="Mur_ligase_C"/>
</dbReference>
<dbReference type="InterPro" id="IPR036615">
    <property type="entry name" value="Mur_ligase_C_dom_sf"/>
</dbReference>
<comment type="catalytic activity">
    <reaction evidence="9 10">
        <text>UDP-N-acetyl-alpha-D-muramoyl-L-alanine + D-glutamate + ATP = UDP-N-acetyl-alpha-D-muramoyl-L-alanyl-D-glutamate + ADP + phosphate + H(+)</text>
        <dbReference type="Rhea" id="RHEA:16429"/>
        <dbReference type="ChEBI" id="CHEBI:15378"/>
        <dbReference type="ChEBI" id="CHEBI:29986"/>
        <dbReference type="ChEBI" id="CHEBI:30616"/>
        <dbReference type="ChEBI" id="CHEBI:43474"/>
        <dbReference type="ChEBI" id="CHEBI:83898"/>
        <dbReference type="ChEBI" id="CHEBI:83900"/>
        <dbReference type="ChEBI" id="CHEBI:456216"/>
        <dbReference type="EC" id="6.3.2.9"/>
    </reaction>
</comment>